<feature type="transmembrane region" description="Helical" evidence="1">
    <location>
        <begin position="51"/>
        <end position="74"/>
    </location>
</feature>
<keyword evidence="1" id="KW-1133">Transmembrane helix</keyword>
<feature type="transmembrane region" description="Helical" evidence="1">
    <location>
        <begin position="160"/>
        <end position="180"/>
    </location>
</feature>
<evidence type="ECO:0000313" key="2">
    <source>
        <dbReference type="EMBL" id="MCC4308884.1"/>
    </source>
</evidence>
<keyword evidence="1" id="KW-0812">Transmembrane</keyword>
<dbReference type="Proteomes" id="UP001108027">
    <property type="component" value="Unassembled WGS sequence"/>
</dbReference>
<name>A0A9Q3UP47_9GAMM</name>
<protein>
    <recommendedName>
        <fullName evidence="4">Glycerophosphoryl diester phosphodiesterase membrane domain-containing protein</fullName>
    </recommendedName>
</protein>
<evidence type="ECO:0000313" key="3">
    <source>
        <dbReference type="Proteomes" id="UP001108027"/>
    </source>
</evidence>
<evidence type="ECO:0008006" key="4">
    <source>
        <dbReference type="Google" id="ProtNLM"/>
    </source>
</evidence>
<evidence type="ECO:0000256" key="1">
    <source>
        <dbReference type="SAM" id="Phobius"/>
    </source>
</evidence>
<sequence length="227" mass="24649">MILQRLKEALFFWRRHLAALFLISAPFTLVGEVLQLVIGPVLVTGDDGTLIGFNALSMTTLMLLRPLAEGALIVQMAHIQQGRARGLLACTLPALARYPFLLATYFMLALAVSLGWFLLIFPALWLYARLCFAPFQLMLRGDGPINALQNGFLRSSASQWPLLAALLLSFLLVLVLSLVANSLVMSLLGENAGSLILTGVISGLLATLVNVVAFRFWVLAEPEAGRG</sequence>
<reference evidence="2" key="1">
    <citation type="submission" date="2021-10" db="EMBL/GenBank/DDBJ databases">
        <title>The diversity and Nitrogen Metabolism of Culturable Nitrate-Utilizing Bacteria Within the Oxygen Minimum Zone of the Changjiang (Yangtze River)Estuary.</title>
        <authorList>
            <person name="Zhang D."/>
            <person name="Zheng J."/>
            <person name="Liu S."/>
            <person name="He W."/>
        </authorList>
    </citation>
    <scope>NUCLEOTIDE SEQUENCE</scope>
    <source>
        <strain evidence="2">FXH-223</strain>
    </source>
</reference>
<dbReference type="AlphaFoldDB" id="A0A9Q3UP47"/>
<dbReference type="EMBL" id="JAJGNA010000010">
    <property type="protein sequence ID" value="MCC4308884.1"/>
    <property type="molecule type" value="Genomic_DNA"/>
</dbReference>
<comment type="caution">
    <text evidence="2">The sequence shown here is derived from an EMBL/GenBank/DDBJ whole genome shotgun (WGS) entry which is preliminary data.</text>
</comment>
<accession>A0A9Q3UP47</accession>
<gene>
    <name evidence="2" type="ORF">LL252_09915</name>
</gene>
<proteinExistence type="predicted"/>
<feature type="transmembrane region" description="Helical" evidence="1">
    <location>
        <begin position="192"/>
        <end position="218"/>
    </location>
</feature>
<organism evidence="2 3">
    <name type="scientific">Alloalcanivorax marinus</name>
    <dbReference type="NCBI Taxonomy" id="1177169"/>
    <lineage>
        <taxon>Bacteria</taxon>
        <taxon>Pseudomonadati</taxon>
        <taxon>Pseudomonadota</taxon>
        <taxon>Gammaproteobacteria</taxon>
        <taxon>Oceanospirillales</taxon>
        <taxon>Alcanivoracaceae</taxon>
        <taxon>Alloalcanivorax</taxon>
    </lineage>
</organism>
<dbReference type="RefSeq" id="WP_228233894.1">
    <property type="nucleotide sequence ID" value="NZ_ARXL01000063.1"/>
</dbReference>
<keyword evidence="3" id="KW-1185">Reference proteome</keyword>
<feature type="transmembrane region" description="Helical" evidence="1">
    <location>
        <begin position="114"/>
        <end position="139"/>
    </location>
</feature>
<keyword evidence="1" id="KW-0472">Membrane</keyword>